<protein>
    <recommendedName>
        <fullName evidence="3">DUF2007 domain-containing protein</fullName>
    </recommendedName>
</protein>
<proteinExistence type="predicted"/>
<dbReference type="EMBL" id="JAPNKA010000001">
    <property type="protein sequence ID" value="MCY1083008.1"/>
    <property type="molecule type" value="Genomic_DNA"/>
</dbReference>
<evidence type="ECO:0000313" key="1">
    <source>
        <dbReference type="EMBL" id="MCY1083008.1"/>
    </source>
</evidence>
<comment type="caution">
    <text evidence="1">The sequence shown here is derived from an EMBL/GenBank/DDBJ whole genome shotgun (WGS) entry which is preliminary data.</text>
</comment>
<accession>A0ABT4AMU5</accession>
<name>A0ABT4AMU5_9BACT</name>
<evidence type="ECO:0000313" key="2">
    <source>
        <dbReference type="Proteomes" id="UP001207654"/>
    </source>
</evidence>
<reference evidence="1 2" key="1">
    <citation type="submission" date="2022-11" db="EMBL/GenBank/DDBJ databases">
        <title>Minimal conservation of predation-associated metabolite biosynthetic gene clusters underscores biosynthetic potential of Myxococcota including descriptions for ten novel species: Archangium lansinium sp. nov., Myxococcus landrumus sp. nov., Nannocystis bai.</title>
        <authorList>
            <person name="Ahearne A."/>
            <person name="Stevens C."/>
            <person name="Phillips K."/>
        </authorList>
    </citation>
    <scope>NUCLEOTIDE SEQUENCE [LARGE SCALE GENOMIC DNA]</scope>
    <source>
        <strain evidence="1 2">MIWBW</strain>
    </source>
</reference>
<sequence>MKRVRFSVHRTAGEARLLAGLLTGSGLSVEVRGEALSPLGGEIPSTETWVELWLPEEEVERAKELQGEVEEGGEKAARTVECPRCKEENPGNFELCWSCEEELPETPRPRLRAVS</sequence>
<dbReference type="RefSeq" id="WP_267541557.1">
    <property type="nucleotide sequence ID" value="NZ_JAPNKA010000001.1"/>
</dbReference>
<gene>
    <name evidence="1" type="ORF">OV287_52020</name>
</gene>
<organism evidence="1 2">
    <name type="scientific">Archangium lansingense</name>
    <dbReference type="NCBI Taxonomy" id="2995310"/>
    <lineage>
        <taxon>Bacteria</taxon>
        <taxon>Pseudomonadati</taxon>
        <taxon>Myxococcota</taxon>
        <taxon>Myxococcia</taxon>
        <taxon>Myxococcales</taxon>
        <taxon>Cystobacterineae</taxon>
        <taxon>Archangiaceae</taxon>
        <taxon>Archangium</taxon>
    </lineage>
</organism>
<keyword evidence="2" id="KW-1185">Reference proteome</keyword>
<dbReference type="Proteomes" id="UP001207654">
    <property type="component" value="Unassembled WGS sequence"/>
</dbReference>
<evidence type="ECO:0008006" key="3">
    <source>
        <dbReference type="Google" id="ProtNLM"/>
    </source>
</evidence>